<feature type="domain" description="DUF218" evidence="1">
    <location>
        <begin position="36"/>
        <end position="178"/>
    </location>
</feature>
<name>A0A6M8UDM6_9GAMM</name>
<dbReference type="AlphaFoldDB" id="A0A6M8UDM6"/>
<sequence length="257" mass="28053">MKFNAQEIAAVNQIAAWLACDELASCSQWPEAPLMILAGHAVLPNIEGAFALARRHSLRLLLSGGVGHSTDLLREAIAAHPLYHTLPCAGLSEAEILGALAVEFCGIAPGNIMLETASTNCGQNAAFSRRLLAAEATPARILLVQDPLMQRRTLATFRHEWRTVTQAPQFISWPVFTPYLKHQQGMTRIAGAAPQGLWSLERFISLLLGEIPRLRDDAQGYGPCGKGFIEHVDMPLEIEAAWQQLMTNPACQKLASR</sequence>
<dbReference type="EMBL" id="CP054212">
    <property type="protein sequence ID" value="QKJ87734.1"/>
    <property type="molecule type" value="Genomic_DNA"/>
</dbReference>
<dbReference type="KEGG" id="pmak:PMPD1_2797"/>
<evidence type="ECO:0000313" key="2">
    <source>
        <dbReference type="EMBL" id="QKJ87734.1"/>
    </source>
</evidence>
<protein>
    <submittedName>
        <fullName evidence="2">YdcF family protein</fullName>
    </submittedName>
</protein>
<dbReference type="InterPro" id="IPR003848">
    <property type="entry name" value="DUF218"/>
</dbReference>
<dbReference type="Proteomes" id="UP000505325">
    <property type="component" value="Chromosome"/>
</dbReference>
<dbReference type="Gene3D" id="1.10.3620.10">
    <property type="entry name" value="YdcF like domain"/>
    <property type="match status" value="1"/>
</dbReference>
<dbReference type="GO" id="GO:0005886">
    <property type="term" value="C:plasma membrane"/>
    <property type="evidence" value="ECO:0007669"/>
    <property type="project" value="TreeGrafter"/>
</dbReference>
<dbReference type="Gene3D" id="3.40.50.620">
    <property type="entry name" value="HUPs"/>
    <property type="match status" value="1"/>
</dbReference>
<dbReference type="CDD" id="cd06259">
    <property type="entry name" value="YdcF-like"/>
    <property type="match status" value="1"/>
</dbReference>
<proteinExistence type="predicted"/>
<accession>A0A6M8UDM6</accession>
<evidence type="ECO:0000313" key="3">
    <source>
        <dbReference type="Proteomes" id="UP000505325"/>
    </source>
</evidence>
<dbReference type="InterPro" id="IPR014729">
    <property type="entry name" value="Rossmann-like_a/b/a_fold"/>
</dbReference>
<keyword evidence="3" id="KW-1185">Reference proteome</keyword>
<reference evidence="2 3" key="1">
    <citation type="submission" date="2020-06" db="EMBL/GenBank/DDBJ databases">
        <title>Genome sequence of Paramixta manurensis strain PD-1.</title>
        <authorList>
            <person name="Lee C.W."/>
            <person name="Kim J."/>
        </authorList>
    </citation>
    <scope>NUCLEOTIDE SEQUENCE [LARGE SCALE GENOMIC DNA]</scope>
    <source>
        <strain evidence="2 3">PD-1</strain>
    </source>
</reference>
<dbReference type="RefSeq" id="WP_173634655.1">
    <property type="nucleotide sequence ID" value="NZ_CP054212.1"/>
</dbReference>
<gene>
    <name evidence="2" type="ORF">PMPD1_2797</name>
</gene>
<organism evidence="2 3">
    <name type="scientific">Paramixta manurensis</name>
    <dbReference type="NCBI Taxonomy" id="2740817"/>
    <lineage>
        <taxon>Bacteria</taxon>
        <taxon>Pseudomonadati</taxon>
        <taxon>Pseudomonadota</taxon>
        <taxon>Gammaproteobacteria</taxon>
        <taxon>Enterobacterales</taxon>
        <taxon>Erwiniaceae</taxon>
        <taxon>Paramixta</taxon>
    </lineage>
</organism>
<dbReference type="InterPro" id="IPR051599">
    <property type="entry name" value="Cell_Envelope_Assoc"/>
</dbReference>
<dbReference type="Pfam" id="PF02698">
    <property type="entry name" value="DUF218"/>
    <property type="match status" value="1"/>
</dbReference>
<evidence type="ECO:0000259" key="1">
    <source>
        <dbReference type="Pfam" id="PF02698"/>
    </source>
</evidence>
<dbReference type="PROSITE" id="PS51257">
    <property type="entry name" value="PROKAR_LIPOPROTEIN"/>
    <property type="match status" value="1"/>
</dbReference>
<dbReference type="PANTHER" id="PTHR30336:SF20">
    <property type="entry name" value="DUF218 DOMAIN-CONTAINING PROTEIN"/>
    <property type="match status" value="1"/>
</dbReference>
<dbReference type="PANTHER" id="PTHR30336">
    <property type="entry name" value="INNER MEMBRANE PROTEIN, PROBABLE PERMEASE"/>
    <property type="match status" value="1"/>
</dbReference>